<feature type="non-terminal residue" evidence="1">
    <location>
        <position position="1"/>
    </location>
</feature>
<dbReference type="Proteomes" id="UP001607302">
    <property type="component" value="Unassembled WGS sequence"/>
</dbReference>
<dbReference type="AlphaFoldDB" id="A0ABD2AES9"/>
<evidence type="ECO:0000313" key="2">
    <source>
        <dbReference type="Proteomes" id="UP001607302"/>
    </source>
</evidence>
<keyword evidence="2" id="KW-1185">Reference proteome</keyword>
<protein>
    <submittedName>
        <fullName evidence="1">Uncharacterized protein</fullName>
    </submittedName>
</protein>
<gene>
    <name evidence="1" type="ORF">V1478_011459</name>
</gene>
<sequence>RDPDAFHRQISVPSNSEGQVRELTSTLILSNFRVNSFIKCEFEIRYRYKPVIQKTAKMADFGRMCRFT</sequence>
<accession>A0ABD2AES9</accession>
<evidence type="ECO:0000313" key="1">
    <source>
        <dbReference type="EMBL" id="KAL2719040.1"/>
    </source>
</evidence>
<organism evidence="1 2">
    <name type="scientific">Vespula squamosa</name>
    <name type="common">Southern yellow jacket</name>
    <name type="synonym">Wasp</name>
    <dbReference type="NCBI Taxonomy" id="30214"/>
    <lineage>
        <taxon>Eukaryota</taxon>
        <taxon>Metazoa</taxon>
        <taxon>Ecdysozoa</taxon>
        <taxon>Arthropoda</taxon>
        <taxon>Hexapoda</taxon>
        <taxon>Insecta</taxon>
        <taxon>Pterygota</taxon>
        <taxon>Neoptera</taxon>
        <taxon>Endopterygota</taxon>
        <taxon>Hymenoptera</taxon>
        <taxon>Apocrita</taxon>
        <taxon>Aculeata</taxon>
        <taxon>Vespoidea</taxon>
        <taxon>Vespidae</taxon>
        <taxon>Vespinae</taxon>
        <taxon>Vespula</taxon>
    </lineage>
</organism>
<proteinExistence type="predicted"/>
<dbReference type="EMBL" id="JAUDFV010000151">
    <property type="protein sequence ID" value="KAL2719040.1"/>
    <property type="molecule type" value="Genomic_DNA"/>
</dbReference>
<name>A0ABD2AES9_VESSQ</name>
<reference evidence="1 2" key="1">
    <citation type="journal article" date="2024" name="Ann. Entomol. Soc. Am.">
        <title>Genomic analyses of the southern and eastern yellowjacket wasps (Hymenoptera: Vespidae) reveal evolutionary signatures of social life.</title>
        <authorList>
            <person name="Catto M.A."/>
            <person name="Caine P.B."/>
            <person name="Orr S.E."/>
            <person name="Hunt B.G."/>
            <person name="Goodisman M.A.D."/>
        </authorList>
    </citation>
    <scope>NUCLEOTIDE SEQUENCE [LARGE SCALE GENOMIC DNA]</scope>
    <source>
        <strain evidence="1">233</strain>
        <tissue evidence="1">Head and thorax</tissue>
    </source>
</reference>
<comment type="caution">
    <text evidence="1">The sequence shown here is derived from an EMBL/GenBank/DDBJ whole genome shotgun (WGS) entry which is preliminary data.</text>
</comment>